<accession>A0A557ST10</accession>
<dbReference type="AlphaFoldDB" id="A0A557ST10"/>
<comment type="caution">
    <text evidence="1">The sequence shown here is derived from an EMBL/GenBank/DDBJ whole genome shotgun (WGS) entry which is preliminary data.</text>
</comment>
<reference evidence="1 2" key="1">
    <citation type="journal article" date="2019" name="Front. Microbiol.">
        <title>Ammonia Oxidation by the Arctic Terrestrial Thaumarchaeote Candidatus Nitrosocosmicus arcticus Is Stimulated by Increasing Temperatures.</title>
        <authorList>
            <person name="Alves R.J.E."/>
            <person name="Kerou M."/>
            <person name="Zappe A."/>
            <person name="Bittner R."/>
            <person name="Abby S.S."/>
            <person name="Schmidt H.A."/>
            <person name="Pfeifer K."/>
            <person name="Schleper C."/>
        </authorList>
    </citation>
    <scope>NUCLEOTIDE SEQUENCE [LARGE SCALE GENOMIC DNA]</scope>
    <source>
        <strain evidence="1 2">Kfb</strain>
    </source>
</reference>
<gene>
    <name evidence="1" type="ORF">NARC_130057</name>
</gene>
<dbReference type="EMBL" id="VOAH01000013">
    <property type="protein sequence ID" value="TVP39718.1"/>
    <property type="molecule type" value="Genomic_DNA"/>
</dbReference>
<evidence type="ECO:0008006" key="3">
    <source>
        <dbReference type="Google" id="ProtNLM"/>
    </source>
</evidence>
<dbReference type="InterPro" id="IPR046038">
    <property type="entry name" value="DUF5996"/>
</dbReference>
<dbReference type="Proteomes" id="UP000315289">
    <property type="component" value="Unassembled WGS sequence"/>
</dbReference>
<name>A0A557ST10_9ARCH</name>
<dbReference type="Pfam" id="PF19459">
    <property type="entry name" value="DUF5996"/>
    <property type="match status" value="1"/>
</dbReference>
<sequence length="303" mass="34955">MSLNKNIWPALPLSEWKDTYDTLHRLTQIVGKIRLALEPLVNHWWNTTLYINSRGLTTSAMSYSNLQLQIDFDFIDHLLIIQTSEGITKKITLESRPVANFYQEIMSALGDINIYVPIWTTPVEVPDRTPFEEDYKHESYDREYVGRFWHILSQVYRVFTEFRSQFTGKVSPVHFFWGAFDLAVTRFSGRTAPMHPGAPNVARFVAVEAYSHEVSSCGFWPGGGHIDSPIFYSYAYPEPNGYKEFAIQPREAVYESNMGEFMLPYDIVRASNSSDEVLLNFLQSTYVAAATTAKWDRETLERQ</sequence>
<proteinExistence type="predicted"/>
<keyword evidence="2" id="KW-1185">Reference proteome</keyword>
<dbReference type="OrthoDB" id="130535at2157"/>
<evidence type="ECO:0000313" key="2">
    <source>
        <dbReference type="Proteomes" id="UP000315289"/>
    </source>
</evidence>
<organism evidence="1 2">
    <name type="scientific">Candidatus Nitrosocosmicus arcticus</name>
    <dbReference type="NCBI Taxonomy" id="2035267"/>
    <lineage>
        <taxon>Archaea</taxon>
        <taxon>Nitrososphaerota</taxon>
        <taxon>Nitrososphaeria</taxon>
        <taxon>Nitrososphaerales</taxon>
        <taxon>Nitrososphaeraceae</taxon>
        <taxon>Candidatus Nitrosocosmicus</taxon>
    </lineage>
</organism>
<evidence type="ECO:0000313" key="1">
    <source>
        <dbReference type="EMBL" id="TVP39718.1"/>
    </source>
</evidence>
<protein>
    <recommendedName>
        <fullName evidence="3">Ava_C0101 and related proteins</fullName>
    </recommendedName>
</protein>
<dbReference type="RefSeq" id="WP_144733086.1">
    <property type="nucleotide sequence ID" value="NZ_ML675588.1"/>
</dbReference>